<comment type="caution">
    <text evidence="3">The sequence shown here is derived from an EMBL/GenBank/DDBJ whole genome shotgun (WGS) entry which is preliminary data.</text>
</comment>
<organism evidence="3 4">
    <name type="scientific">Meganyctiphanes norvegica</name>
    <name type="common">Northern krill</name>
    <name type="synonym">Thysanopoda norvegica</name>
    <dbReference type="NCBI Taxonomy" id="48144"/>
    <lineage>
        <taxon>Eukaryota</taxon>
        <taxon>Metazoa</taxon>
        <taxon>Ecdysozoa</taxon>
        <taxon>Arthropoda</taxon>
        <taxon>Crustacea</taxon>
        <taxon>Multicrustacea</taxon>
        <taxon>Malacostraca</taxon>
        <taxon>Eumalacostraca</taxon>
        <taxon>Eucarida</taxon>
        <taxon>Euphausiacea</taxon>
        <taxon>Euphausiidae</taxon>
        <taxon>Meganyctiphanes</taxon>
    </lineage>
</organism>
<feature type="transmembrane region" description="Helical" evidence="1">
    <location>
        <begin position="51"/>
        <end position="74"/>
    </location>
</feature>
<dbReference type="Proteomes" id="UP001497623">
    <property type="component" value="Unassembled WGS sequence"/>
</dbReference>
<evidence type="ECO:0000256" key="1">
    <source>
        <dbReference type="SAM" id="Phobius"/>
    </source>
</evidence>
<gene>
    <name evidence="3" type="ORF">MNOR_LOCUS20062</name>
</gene>
<feature type="non-terminal residue" evidence="3">
    <location>
        <position position="1"/>
    </location>
</feature>
<proteinExistence type="predicted"/>
<evidence type="ECO:0000256" key="2">
    <source>
        <dbReference type="SAM" id="SignalP"/>
    </source>
</evidence>
<keyword evidence="1" id="KW-0812">Transmembrane</keyword>
<evidence type="ECO:0000313" key="3">
    <source>
        <dbReference type="EMBL" id="CAL4113170.1"/>
    </source>
</evidence>
<keyword evidence="1" id="KW-0472">Membrane</keyword>
<evidence type="ECO:0000313" key="4">
    <source>
        <dbReference type="Proteomes" id="UP001497623"/>
    </source>
</evidence>
<dbReference type="EMBL" id="CAXKWB010015267">
    <property type="protein sequence ID" value="CAL4113170.1"/>
    <property type="molecule type" value="Genomic_DNA"/>
</dbReference>
<feature type="chain" id="PRO_5043909658" evidence="2">
    <location>
        <begin position="23"/>
        <end position="120"/>
    </location>
</feature>
<sequence length="120" mass="13144">VTMKSIAAAAVVLVCLFSIANASEEPDMFSEIGRVFFTDDSGAITVNETSILYGALIAIPLLILALVVLPALGIDLNTIFSTERSDATPQHQYYSQFAERSLDSFSPILEMLQKAYEKYM</sequence>
<accession>A0AAV2R2Y6</accession>
<dbReference type="AlphaFoldDB" id="A0AAV2R2Y6"/>
<feature type="signal peptide" evidence="2">
    <location>
        <begin position="1"/>
        <end position="22"/>
    </location>
</feature>
<keyword evidence="2" id="KW-0732">Signal</keyword>
<reference evidence="3 4" key="1">
    <citation type="submission" date="2024-05" db="EMBL/GenBank/DDBJ databases">
        <authorList>
            <person name="Wallberg A."/>
        </authorList>
    </citation>
    <scope>NUCLEOTIDE SEQUENCE [LARGE SCALE GENOMIC DNA]</scope>
</reference>
<keyword evidence="1" id="KW-1133">Transmembrane helix</keyword>
<protein>
    <submittedName>
        <fullName evidence="3">Uncharacterized protein</fullName>
    </submittedName>
</protein>
<name>A0AAV2R2Y6_MEGNR</name>
<keyword evidence="4" id="KW-1185">Reference proteome</keyword>